<protein>
    <submittedName>
        <fullName evidence="1">Uncharacterized protein</fullName>
    </submittedName>
</protein>
<evidence type="ECO:0000313" key="2">
    <source>
        <dbReference type="Proteomes" id="UP001164929"/>
    </source>
</evidence>
<proteinExistence type="predicted"/>
<dbReference type="Proteomes" id="UP001164929">
    <property type="component" value="Chromosome 2"/>
</dbReference>
<accession>A0AAD6WDR7</accession>
<evidence type="ECO:0000313" key="1">
    <source>
        <dbReference type="EMBL" id="KAJ7008617.1"/>
    </source>
</evidence>
<reference evidence="1" key="1">
    <citation type="journal article" date="2023" name="Mol. Ecol. Resour.">
        <title>Chromosome-level genome assembly of a triploid poplar Populus alba 'Berolinensis'.</title>
        <authorList>
            <person name="Chen S."/>
            <person name="Yu Y."/>
            <person name="Wang X."/>
            <person name="Wang S."/>
            <person name="Zhang T."/>
            <person name="Zhou Y."/>
            <person name="He R."/>
            <person name="Meng N."/>
            <person name="Wang Y."/>
            <person name="Liu W."/>
            <person name="Liu Z."/>
            <person name="Liu J."/>
            <person name="Guo Q."/>
            <person name="Huang H."/>
            <person name="Sederoff R.R."/>
            <person name="Wang G."/>
            <person name="Qu G."/>
            <person name="Chen S."/>
        </authorList>
    </citation>
    <scope>NUCLEOTIDE SEQUENCE</scope>
    <source>
        <strain evidence="1">SC-2020</strain>
    </source>
</reference>
<sequence>MTSAPLVSLLLQFGDGDPLNHIKGFAHLYASTMWNVLY</sequence>
<dbReference type="AlphaFoldDB" id="A0AAD6WDR7"/>
<gene>
    <name evidence="1" type="ORF">NC653_007321</name>
</gene>
<organism evidence="1 2">
    <name type="scientific">Populus alba x Populus x berolinensis</name>
    <dbReference type="NCBI Taxonomy" id="444605"/>
    <lineage>
        <taxon>Eukaryota</taxon>
        <taxon>Viridiplantae</taxon>
        <taxon>Streptophyta</taxon>
        <taxon>Embryophyta</taxon>
        <taxon>Tracheophyta</taxon>
        <taxon>Spermatophyta</taxon>
        <taxon>Magnoliopsida</taxon>
        <taxon>eudicotyledons</taxon>
        <taxon>Gunneridae</taxon>
        <taxon>Pentapetalae</taxon>
        <taxon>rosids</taxon>
        <taxon>fabids</taxon>
        <taxon>Malpighiales</taxon>
        <taxon>Salicaceae</taxon>
        <taxon>Saliceae</taxon>
        <taxon>Populus</taxon>
    </lineage>
</organism>
<dbReference type="EMBL" id="JAQIZT010000002">
    <property type="protein sequence ID" value="KAJ7008617.1"/>
    <property type="molecule type" value="Genomic_DNA"/>
</dbReference>
<name>A0AAD6WDR7_9ROSI</name>
<keyword evidence="2" id="KW-1185">Reference proteome</keyword>
<comment type="caution">
    <text evidence="1">The sequence shown here is derived from an EMBL/GenBank/DDBJ whole genome shotgun (WGS) entry which is preliminary data.</text>
</comment>